<feature type="compositionally biased region" description="Low complexity" evidence="1">
    <location>
        <begin position="66"/>
        <end position="85"/>
    </location>
</feature>
<feature type="compositionally biased region" description="Basic and acidic residues" evidence="1">
    <location>
        <begin position="201"/>
        <end position="211"/>
    </location>
</feature>
<name>B3S4D2_TRIAD</name>
<dbReference type="Proteomes" id="UP000009022">
    <property type="component" value="Unassembled WGS sequence"/>
</dbReference>
<protein>
    <submittedName>
        <fullName evidence="2">Uncharacterized protein</fullName>
    </submittedName>
</protein>
<evidence type="ECO:0000256" key="1">
    <source>
        <dbReference type="SAM" id="MobiDB-lite"/>
    </source>
</evidence>
<evidence type="ECO:0000313" key="2">
    <source>
        <dbReference type="EMBL" id="EDV22619.1"/>
    </source>
</evidence>
<keyword evidence="3" id="KW-1185">Reference proteome</keyword>
<dbReference type="RefSeq" id="XP_002115163.1">
    <property type="nucleotide sequence ID" value="XM_002115127.1"/>
</dbReference>
<feature type="compositionally biased region" description="Basic and acidic residues" evidence="1">
    <location>
        <begin position="255"/>
        <end position="274"/>
    </location>
</feature>
<feature type="region of interest" description="Disordered" evidence="1">
    <location>
        <begin position="59"/>
        <end position="289"/>
    </location>
</feature>
<feature type="compositionally biased region" description="Basic and acidic residues" evidence="1">
    <location>
        <begin position="168"/>
        <end position="178"/>
    </location>
</feature>
<accession>B3S4D2</accession>
<dbReference type="AlphaFoldDB" id="B3S4D2"/>
<sequence>MADDYHSKNQNWIGISFSLADALRGDNVDQFLKIYDDLLPKETDFKQIERIKEQARILSEMDEESYQSQRRSSNSNSNPNKNNHSTDSGNSFSTSKSRINPNSSSNSGNVNSSGSKNSRSNNENWRDPNNWRLRSTEHTTSSGQPFGKSSDRQRDERGHRRSYGSGSNEHKFSPDKRSQSRNKTRKNDYLIRGKSGRGNRGHRENSIDGSHRTSSPSPSRLPKVEPSNSSEMTLEGNIIDGRKSSNVDSSPKIITDQELKNLDDNTSRGSDEGHQTITNEPPFGFPPSESQLLQASTDLLSKVSVEVAENRGEDRNLEATHDSVKQLKTTAKDNAMIHAKNKASQLSNNHFSSEGKTTYQNKSIPNSFMHKEAADYLFQDTAIITERLSISTIILITLSTLIHDKLKYELSNFFRYKKYCESLFAGWKNSLKENHHEYNAENGDADNKLSKGRKEYHRVYLLIVISEVRTSNSYIANMMRIVDLG</sequence>
<dbReference type="KEGG" id="tad:TRIADDRAFT_59043"/>
<dbReference type="OrthoDB" id="5966728at2759"/>
<dbReference type="GeneID" id="6756375"/>
<gene>
    <name evidence="2" type="ORF">TRIADDRAFT_59043</name>
</gene>
<dbReference type="HOGENOM" id="CLU_563023_0_0_1"/>
<dbReference type="InParanoid" id="B3S4D2"/>
<organism evidence="2 3">
    <name type="scientific">Trichoplax adhaerens</name>
    <name type="common">Trichoplax reptans</name>
    <dbReference type="NCBI Taxonomy" id="10228"/>
    <lineage>
        <taxon>Eukaryota</taxon>
        <taxon>Metazoa</taxon>
        <taxon>Placozoa</taxon>
        <taxon>Uniplacotomia</taxon>
        <taxon>Trichoplacea</taxon>
        <taxon>Trichoplacidae</taxon>
        <taxon>Trichoplax</taxon>
    </lineage>
</organism>
<dbReference type="CTD" id="6756375"/>
<evidence type="ECO:0000313" key="3">
    <source>
        <dbReference type="Proteomes" id="UP000009022"/>
    </source>
</evidence>
<feature type="compositionally biased region" description="Low complexity" evidence="1">
    <location>
        <begin position="93"/>
        <end position="123"/>
    </location>
</feature>
<feature type="compositionally biased region" description="Basic and acidic residues" evidence="1">
    <location>
        <begin position="149"/>
        <end position="158"/>
    </location>
</feature>
<reference evidence="2 3" key="1">
    <citation type="journal article" date="2008" name="Nature">
        <title>The Trichoplax genome and the nature of placozoans.</title>
        <authorList>
            <person name="Srivastava M."/>
            <person name="Begovic E."/>
            <person name="Chapman J."/>
            <person name="Putnam N.H."/>
            <person name="Hellsten U."/>
            <person name="Kawashima T."/>
            <person name="Kuo A."/>
            <person name="Mitros T."/>
            <person name="Salamov A."/>
            <person name="Carpenter M.L."/>
            <person name="Signorovitch A.Y."/>
            <person name="Moreno M.A."/>
            <person name="Kamm K."/>
            <person name="Grimwood J."/>
            <person name="Schmutz J."/>
            <person name="Shapiro H."/>
            <person name="Grigoriev I.V."/>
            <person name="Buss L.W."/>
            <person name="Schierwater B."/>
            <person name="Dellaporta S.L."/>
            <person name="Rokhsar D.S."/>
        </authorList>
    </citation>
    <scope>NUCLEOTIDE SEQUENCE [LARGE SCALE GENOMIC DNA]</scope>
    <source>
        <strain evidence="2 3">Grell-BS-1999</strain>
    </source>
</reference>
<proteinExistence type="predicted"/>
<dbReference type="EMBL" id="DS985249">
    <property type="protein sequence ID" value="EDV22619.1"/>
    <property type="molecule type" value="Genomic_DNA"/>
</dbReference>